<sequence length="779" mass="88277">MGQVPRLCRLWTTARAQDKKIGKRPMIFCGATKNAVAIWRRRPFFFGRDQQQKDYRGFSLVSTCLICRGTLFLALPVFIGVRFFRLAQVSVVAPSIIRSDTKTWEAIRGARDGLGICAALQAILTEYDSWQPALLRVLSRKVRKIEVRDRDALNAQWERAITVVHQADTSRLSDDARAARTRDLLISAWYGVQDPGGWQRSRGVNIALTFLCRLPTSCRPSALEEMLAETVLIGDMAELPKPFARGALLDNFCGGMGENSPRWSTGLMALMSRRLLQIADQCNIAERMHCDFGATQEQGVALDDILVSVIARYPTLRNWQAATCLCDRWRSDDEAFLNRVLKRHVVEIAPFVRKNLDSDDERPRDNTLRWALEAWPRLQPLFSRLEADTLNALGSDLDKQWVFWRFYHQTDVDQIGGDWRGICAAVRTQAPWQTHPVLMHRLANTVGLHDTVAGNAMFDRVVTRGAYERLIGEFAVWRDEVVAQCRAANQVKLAARADAALIQMWANLVLREDNGVRWTVKQRIGKIAAHVFSAIPIRYWGDVLDTLTSLPREFYTDVADTNDPEHRLQLHLLFDDTALRMRVNFFLRDPASSAVAPSDTFSAVIVEQVAKIWEILPDCIVAGKAGLVTFCDRFDLRDIYRNNLEWAILHYHVRRIAKGELAIPDAYRLCDDDEQMRALLDDLIWQEILRDLLLAGVKRNAIVSTYGALPPTLDEKLSVFLVTVPTAPVAIANPGGERLEYLDFRMKEGADDDNLIDVDPLAAPHDALGFPPLHFYFDQ</sequence>
<evidence type="ECO:0000313" key="3">
    <source>
        <dbReference type="Proteomes" id="UP000033618"/>
    </source>
</evidence>
<dbReference type="EMBL" id="LAQU01000002">
    <property type="protein sequence ID" value="KKB64930.1"/>
    <property type="molecule type" value="Genomic_DNA"/>
</dbReference>
<dbReference type="Proteomes" id="UP000033618">
    <property type="component" value="Unassembled WGS sequence"/>
</dbReference>
<proteinExistence type="predicted"/>
<keyword evidence="1" id="KW-0472">Membrane</keyword>
<reference evidence="2 3" key="1">
    <citation type="submission" date="2015-03" db="EMBL/GenBank/DDBJ databases">
        <title>Draft Genome Sequence of Burkholderia andropogonis type strain ICMP2807, isolated from Sorghum bicolor.</title>
        <authorList>
            <person name="Lopes-Santos L."/>
            <person name="Castro D.B."/>
            <person name="Ottoboni L.M."/>
            <person name="Park D."/>
            <person name="Weirc B.S."/>
            <person name="Destefano S.A."/>
        </authorList>
    </citation>
    <scope>NUCLEOTIDE SEQUENCE [LARGE SCALE GENOMIC DNA]</scope>
    <source>
        <strain evidence="2 3">ICMP2807</strain>
    </source>
</reference>
<protein>
    <submittedName>
        <fullName evidence="2">Uncharacterized protein</fullName>
    </submittedName>
</protein>
<keyword evidence="1" id="KW-1133">Transmembrane helix</keyword>
<gene>
    <name evidence="2" type="ORF">WM40_02795</name>
</gene>
<evidence type="ECO:0000256" key="1">
    <source>
        <dbReference type="SAM" id="Phobius"/>
    </source>
</evidence>
<accession>A0A0F5K4Q1</accession>
<feature type="transmembrane region" description="Helical" evidence="1">
    <location>
        <begin position="58"/>
        <end position="79"/>
    </location>
</feature>
<keyword evidence="1" id="KW-0812">Transmembrane</keyword>
<dbReference type="PATRIC" id="fig|28092.6.peg.657"/>
<organism evidence="2 3">
    <name type="scientific">Robbsia andropogonis</name>
    <dbReference type="NCBI Taxonomy" id="28092"/>
    <lineage>
        <taxon>Bacteria</taxon>
        <taxon>Pseudomonadati</taxon>
        <taxon>Pseudomonadota</taxon>
        <taxon>Betaproteobacteria</taxon>
        <taxon>Burkholderiales</taxon>
        <taxon>Burkholderiaceae</taxon>
        <taxon>Robbsia</taxon>
    </lineage>
</organism>
<dbReference type="AlphaFoldDB" id="A0A0F5K4Q1"/>
<keyword evidence="3" id="KW-1185">Reference proteome</keyword>
<evidence type="ECO:0000313" key="2">
    <source>
        <dbReference type="EMBL" id="KKB64930.1"/>
    </source>
</evidence>
<comment type="caution">
    <text evidence="2">The sequence shown here is derived from an EMBL/GenBank/DDBJ whole genome shotgun (WGS) entry which is preliminary data.</text>
</comment>
<name>A0A0F5K4Q1_9BURK</name>